<dbReference type="RefSeq" id="WP_106309466.1">
    <property type="nucleotide sequence ID" value="NZ_PVWO01000344.1"/>
</dbReference>
<protein>
    <submittedName>
        <fullName evidence="1">Uncharacterized protein</fullName>
    </submittedName>
</protein>
<dbReference type="EMBL" id="PVWO01000344">
    <property type="protein sequence ID" value="PSB51869.1"/>
    <property type="molecule type" value="Genomic_DNA"/>
</dbReference>
<proteinExistence type="predicted"/>
<evidence type="ECO:0000313" key="1">
    <source>
        <dbReference type="EMBL" id="PSB51869.1"/>
    </source>
</evidence>
<dbReference type="AlphaFoldDB" id="A0A2T1G3P2"/>
<dbReference type="Proteomes" id="UP000238937">
    <property type="component" value="Unassembled WGS sequence"/>
</dbReference>
<organism evidence="1 2">
    <name type="scientific">Chamaesiphon polymorphus CCALA 037</name>
    <dbReference type="NCBI Taxonomy" id="2107692"/>
    <lineage>
        <taxon>Bacteria</taxon>
        <taxon>Bacillati</taxon>
        <taxon>Cyanobacteriota</taxon>
        <taxon>Cyanophyceae</taxon>
        <taxon>Gomontiellales</taxon>
        <taxon>Chamaesiphonaceae</taxon>
        <taxon>Chamaesiphon</taxon>
    </lineage>
</organism>
<comment type="caution">
    <text evidence="1">The sequence shown here is derived from an EMBL/GenBank/DDBJ whole genome shotgun (WGS) entry which is preliminary data.</text>
</comment>
<evidence type="ECO:0000313" key="2">
    <source>
        <dbReference type="Proteomes" id="UP000238937"/>
    </source>
</evidence>
<keyword evidence="2" id="KW-1185">Reference proteome</keyword>
<reference evidence="1 2" key="1">
    <citation type="submission" date="2018-03" db="EMBL/GenBank/DDBJ databases">
        <title>The ancient ancestry and fast evolution of plastids.</title>
        <authorList>
            <person name="Moore K.R."/>
            <person name="Magnabosco C."/>
            <person name="Momper L."/>
            <person name="Gold D.A."/>
            <person name="Bosak T."/>
            <person name="Fournier G.P."/>
        </authorList>
    </citation>
    <scope>NUCLEOTIDE SEQUENCE [LARGE SCALE GENOMIC DNA]</scope>
    <source>
        <strain evidence="1 2">CCALA 037</strain>
    </source>
</reference>
<gene>
    <name evidence="1" type="ORF">C7B77_21095</name>
</gene>
<accession>A0A2T1G3P2</accession>
<name>A0A2T1G3P2_9CYAN</name>
<sequence>MRISTPPTSVGWVEQRETQHHQYRSNKRVERLVCLFALKELASPTLDFYVSLEGNGIIRTSQVPVNFVYECVELRTKVRENFLVQGIYEPNGEVYSSPTVTSIGIERVANAPFSVSEIAPLENHFIKVGSNNSTESPITISKACAKEAASHHSILQITPTEGWHITKFTPSPPTIDLDNSGGVVGFRFALPNLRFIQFPDRPTGVTVDEWT</sequence>